<keyword evidence="1" id="KW-0732">Signal</keyword>
<keyword evidence="3" id="KW-1185">Reference proteome</keyword>
<organism evidence="2 3">
    <name type="scientific">Paradevosia tibetensis</name>
    <dbReference type="NCBI Taxonomy" id="1447062"/>
    <lineage>
        <taxon>Bacteria</taxon>
        <taxon>Pseudomonadati</taxon>
        <taxon>Pseudomonadota</taxon>
        <taxon>Alphaproteobacteria</taxon>
        <taxon>Hyphomicrobiales</taxon>
        <taxon>Devosiaceae</taxon>
        <taxon>Paradevosia</taxon>
    </lineage>
</organism>
<name>A0A5B9DJV6_9HYPH</name>
<dbReference type="Proteomes" id="UP000321062">
    <property type="component" value="Chromosome"/>
</dbReference>
<dbReference type="RefSeq" id="WP_147655199.1">
    <property type="nucleotide sequence ID" value="NZ_BMFM01000001.1"/>
</dbReference>
<gene>
    <name evidence="2" type="ORF">FNA67_04380</name>
</gene>
<protein>
    <recommendedName>
        <fullName evidence="4">Autotransporter outer membrane beta-barrel domain-containing protein</fullName>
    </recommendedName>
</protein>
<evidence type="ECO:0000256" key="1">
    <source>
        <dbReference type="SAM" id="SignalP"/>
    </source>
</evidence>
<feature type="chain" id="PRO_5023048871" description="Autotransporter outer membrane beta-barrel domain-containing protein" evidence="1">
    <location>
        <begin position="26"/>
        <end position="452"/>
    </location>
</feature>
<evidence type="ECO:0008006" key="4">
    <source>
        <dbReference type="Google" id="ProtNLM"/>
    </source>
</evidence>
<dbReference type="OrthoDB" id="9948508at2"/>
<dbReference type="KEGG" id="yti:FNA67_04380"/>
<dbReference type="EMBL" id="CP041690">
    <property type="protein sequence ID" value="QEE19454.1"/>
    <property type="molecule type" value="Genomic_DNA"/>
</dbReference>
<evidence type="ECO:0000313" key="2">
    <source>
        <dbReference type="EMBL" id="QEE19454.1"/>
    </source>
</evidence>
<sequence>MRKSVLGQISTWAVLPVLTAMPAAAQEQQTQDAQEAAPLIYSQSGGLMLLTLPDLPSGVVDNGNPTAGTGNETIVGMMVGMDLGKKLGKFAGFDVIGNLSFFIGTGERNTTTTSVVSGSGTVQIASNTQSTAAITLATDPNATSASSQVTLSLPGGGVTQTQAAKTIPGGGAQTAFAVALTTDNTGAVFSGVSTDGTNSQAFAFGGAADPSGLTIVGTGDLSGLRITQQSLRSVVYMGADASVGLSPPSMDSTSYTPYLSVGYRMLNQEISSLTSFDLPAPSGTNGFPLLGLQRYEHLDTNYLGGGVGLSVSHTLDNNITFTGSAEAGLRGFDAKYSGRDLALFPINNAGLELQRFDVGRATAEEKGVAWYAKGEAGLNFPLAPNLLLGFTGTVEYLSKVPTLERSAPVVQVSESGGSFNATYPSGAGQQSTSISFVDSWNFGLKATLSGAF</sequence>
<dbReference type="AlphaFoldDB" id="A0A5B9DJV6"/>
<proteinExistence type="predicted"/>
<feature type="signal peptide" evidence="1">
    <location>
        <begin position="1"/>
        <end position="25"/>
    </location>
</feature>
<evidence type="ECO:0000313" key="3">
    <source>
        <dbReference type="Proteomes" id="UP000321062"/>
    </source>
</evidence>
<accession>A0A5B9DJV6</accession>
<reference evidence="2 3" key="1">
    <citation type="journal article" date="2015" name="Int. J. Syst. Evol. Microbiol.">
        <title>Youhaiella tibetensis gen. nov., sp. nov., isolated from subsurface sediment.</title>
        <authorList>
            <person name="Wang Y.X."/>
            <person name="Huang F.Q."/>
            <person name="Nogi Y."/>
            <person name="Pang S.J."/>
            <person name="Wang P.K."/>
            <person name="Lv J."/>
        </authorList>
    </citation>
    <scope>NUCLEOTIDE SEQUENCE [LARGE SCALE GENOMIC DNA]</scope>
    <source>
        <strain evidence="3">fig4</strain>
    </source>
</reference>